<dbReference type="PROSITE" id="PS50977">
    <property type="entry name" value="HTH_TETR_2"/>
    <property type="match status" value="1"/>
</dbReference>
<feature type="DNA-binding region" description="H-T-H motif" evidence="2">
    <location>
        <begin position="32"/>
        <end position="51"/>
    </location>
</feature>
<dbReference type="InterPro" id="IPR050624">
    <property type="entry name" value="HTH-type_Tx_Regulator"/>
</dbReference>
<keyword evidence="1 2" id="KW-0238">DNA-binding</keyword>
<dbReference type="RefSeq" id="WP_005703173.1">
    <property type="nucleotide sequence ID" value="NZ_LS483485.1"/>
</dbReference>
<feature type="domain" description="HTH tetR-type" evidence="3">
    <location>
        <begin position="9"/>
        <end position="69"/>
    </location>
</feature>
<dbReference type="PANTHER" id="PTHR43479">
    <property type="entry name" value="ACREF/ENVCD OPERON REPRESSOR-RELATED"/>
    <property type="match status" value="1"/>
</dbReference>
<dbReference type="GO" id="GO:0003677">
    <property type="term" value="F:DNA binding"/>
    <property type="evidence" value="ECO:0007669"/>
    <property type="project" value="UniProtKB-UniRule"/>
</dbReference>
<evidence type="ECO:0000256" key="1">
    <source>
        <dbReference type="ARBA" id="ARBA00023125"/>
    </source>
</evidence>
<dbReference type="PANTHER" id="PTHR43479:SF7">
    <property type="entry name" value="TETR-FAMILY TRANSCRIPTIONAL REGULATOR"/>
    <property type="match status" value="1"/>
</dbReference>
<dbReference type="EMBL" id="UFSP01000002">
    <property type="protein sequence ID" value="SSZ29637.1"/>
    <property type="molecule type" value="Genomic_DNA"/>
</dbReference>
<organism evidence="4 5">
    <name type="scientific">Aggregatibacter aphrophilus</name>
    <name type="common">Haemophilus aphrophilus</name>
    <dbReference type="NCBI Taxonomy" id="732"/>
    <lineage>
        <taxon>Bacteria</taxon>
        <taxon>Pseudomonadati</taxon>
        <taxon>Pseudomonadota</taxon>
        <taxon>Gammaproteobacteria</taxon>
        <taxon>Pasteurellales</taxon>
        <taxon>Pasteurellaceae</taxon>
        <taxon>Aggregatibacter</taxon>
    </lineage>
</organism>
<proteinExistence type="predicted"/>
<protein>
    <submittedName>
        <fullName evidence="4">DNA-binding transcriptional repressor FabR</fullName>
    </submittedName>
</protein>
<dbReference type="Proteomes" id="UP000253728">
    <property type="component" value="Unassembled WGS sequence"/>
</dbReference>
<evidence type="ECO:0000313" key="4">
    <source>
        <dbReference type="EMBL" id="SSZ29637.1"/>
    </source>
</evidence>
<name>A0A336N5B9_AGGAP</name>
<reference evidence="4 5" key="1">
    <citation type="submission" date="2018-06" db="EMBL/GenBank/DDBJ databases">
        <authorList>
            <consortium name="Pathogen Informatics"/>
            <person name="Doyle S."/>
        </authorList>
    </citation>
    <scope>NUCLEOTIDE SEQUENCE [LARGE SCALE GENOMIC DNA]</scope>
    <source>
        <strain evidence="4 5">NCTC5908</strain>
    </source>
</reference>
<gene>
    <name evidence="4" type="ORF">NCTC5908_01443</name>
</gene>
<dbReference type="InterPro" id="IPR009057">
    <property type="entry name" value="Homeodomain-like_sf"/>
</dbReference>
<evidence type="ECO:0000259" key="3">
    <source>
        <dbReference type="PROSITE" id="PS50977"/>
    </source>
</evidence>
<dbReference type="GeneID" id="49635993"/>
<dbReference type="Gene3D" id="1.10.357.10">
    <property type="entry name" value="Tetracycline Repressor, domain 2"/>
    <property type="match status" value="1"/>
</dbReference>
<dbReference type="Pfam" id="PF00440">
    <property type="entry name" value="TetR_N"/>
    <property type="match status" value="1"/>
</dbReference>
<evidence type="ECO:0000313" key="5">
    <source>
        <dbReference type="Proteomes" id="UP000253728"/>
    </source>
</evidence>
<dbReference type="STRING" id="732.ADJ80_08120"/>
<evidence type="ECO:0000256" key="2">
    <source>
        <dbReference type="PROSITE-ProRule" id="PRU00335"/>
    </source>
</evidence>
<sequence length="185" mass="21667">MNNQDVRVIKTNNLIRTAFLALLAEKGFHAMTVQDILDRAQINRSTFYKHFSNKNEVAKVLVEELMALVKERLKQRFSIPTKEFIDSNRPIFEQYHQLIYLIGQIETPKIHLYNDIHKIVKEKYIEHLKIENVPAEEDLDFQGHLFATITLGMMRYIIEKGEMPQGDALIHNVNVVFDQFVIRTA</sequence>
<dbReference type="InterPro" id="IPR001647">
    <property type="entry name" value="HTH_TetR"/>
</dbReference>
<accession>A0A336N5B9</accession>
<dbReference type="AlphaFoldDB" id="A0A336N5B9"/>
<dbReference type="SUPFAM" id="SSF46689">
    <property type="entry name" value="Homeodomain-like"/>
    <property type="match status" value="1"/>
</dbReference>
<dbReference type="PRINTS" id="PR00455">
    <property type="entry name" value="HTHTETR"/>
</dbReference>